<evidence type="ECO:0000256" key="7">
    <source>
        <dbReference type="ARBA" id="ARBA00025067"/>
    </source>
</evidence>
<dbReference type="RefSeq" id="WP_145416958.1">
    <property type="nucleotide sequence ID" value="NZ_CP036526.1"/>
</dbReference>
<sequence>MPCSSTLTAVVAMTPAGVIGLDGDMPWRLSSDLRRFKKLTMGGVLIMGRKTFDSIGRPLPGRRTVVISRNADWSCEGVQLAGGVEEAMGLVGSDAAFVVGGAQIYNLMLPLCGEVCLTRVWSNVVGDTTLSLNTSEFAKIESTRLPATARDDVPTEFIRLRRQNS</sequence>
<dbReference type="PIRSF" id="PIRSF000194">
    <property type="entry name" value="DHFR"/>
    <property type="match status" value="1"/>
</dbReference>
<keyword evidence="5 8" id="KW-0521">NADP</keyword>
<dbReference type="EMBL" id="CP036526">
    <property type="protein sequence ID" value="QDT09398.1"/>
    <property type="molecule type" value="Genomic_DNA"/>
</dbReference>
<comment type="pathway">
    <text evidence="1 8">Cofactor biosynthesis; tetrahydrofolate biosynthesis; 5,6,7,8-tetrahydrofolate from 7,8-dihydrofolate: step 1/1.</text>
</comment>
<keyword evidence="4 8" id="KW-0554">One-carbon metabolism</keyword>
<evidence type="ECO:0000256" key="2">
    <source>
        <dbReference type="ARBA" id="ARBA00009539"/>
    </source>
</evidence>
<keyword evidence="12" id="KW-1185">Reference proteome</keyword>
<dbReference type="PROSITE" id="PS51330">
    <property type="entry name" value="DHFR_2"/>
    <property type="match status" value="1"/>
</dbReference>
<evidence type="ECO:0000256" key="1">
    <source>
        <dbReference type="ARBA" id="ARBA00004903"/>
    </source>
</evidence>
<dbReference type="Pfam" id="PF00186">
    <property type="entry name" value="DHFR_1"/>
    <property type="match status" value="1"/>
</dbReference>
<dbReference type="CDD" id="cd00209">
    <property type="entry name" value="DHFR"/>
    <property type="match status" value="1"/>
</dbReference>
<evidence type="ECO:0000256" key="6">
    <source>
        <dbReference type="ARBA" id="ARBA00023002"/>
    </source>
</evidence>
<comment type="function">
    <text evidence="7 8">Key enzyme in folate metabolism. Catalyzes an essential reaction for de novo glycine and purine synthesis, and for DNA precursor synthesis.</text>
</comment>
<accession>A0A517NQJ5</accession>
<dbReference type="PRINTS" id="PR00070">
    <property type="entry name" value="DHFR"/>
</dbReference>
<dbReference type="Proteomes" id="UP000319817">
    <property type="component" value="Chromosome"/>
</dbReference>
<dbReference type="AlphaFoldDB" id="A0A517NQJ5"/>
<dbReference type="UniPathway" id="UPA00077">
    <property type="reaction ID" value="UER00158"/>
</dbReference>
<proteinExistence type="inferred from homology"/>
<dbReference type="GO" id="GO:0050661">
    <property type="term" value="F:NADP binding"/>
    <property type="evidence" value="ECO:0007669"/>
    <property type="project" value="InterPro"/>
</dbReference>
<evidence type="ECO:0000259" key="10">
    <source>
        <dbReference type="PROSITE" id="PS51330"/>
    </source>
</evidence>
<protein>
    <recommendedName>
        <fullName evidence="3 8">Dihydrofolate reductase</fullName>
        <ecNumber evidence="3 8">1.5.1.3</ecNumber>
    </recommendedName>
</protein>
<feature type="domain" description="DHFR" evidence="10">
    <location>
        <begin position="6"/>
        <end position="162"/>
    </location>
</feature>
<gene>
    <name evidence="11" type="primary">dhfrIII</name>
    <name evidence="11" type="ORF">K239x_13440</name>
</gene>
<dbReference type="InterPro" id="IPR017925">
    <property type="entry name" value="DHFR_CS"/>
</dbReference>
<dbReference type="GO" id="GO:0046654">
    <property type="term" value="P:tetrahydrofolate biosynthetic process"/>
    <property type="evidence" value="ECO:0007669"/>
    <property type="project" value="UniProtKB-UniPathway"/>
</dbReference>
<dbReference type="GO" id="GO:0005829">
    <property type="term" value="C:cytosol"/>
    <property type="evidence" value="ECO:0007669"/>
    <property type="project" value="TreeGrafter"/>
</dbReference>
<comment type="catalytic activity">
    <reaction evidence="8">
        <text>(6S)-5,6,7,8-tetrahydrofolate + NADP(+) = 7,8-dihydrofolate + NADPH + H(+)</text>
        <dbReference type="Rhea" id="RHEA:15009"/>
        <dbReference type="ChEBI" id="CHEBI:15378"/>
        <dbReference type="ChEBI" id="CHEBI:57451"/>
        <dbReference type="ChEBI" id="CHEBI:57453"/>
        <dbReference type="ChEBI" id="CHEBI:57783"/>
        <dbReference type="ChEBI" id="CHEBI:58349"/>
        <dbReference type="EC" id="1.5.1.3"/>
    </reaction>
</comment>
<evidence type="ECO:0000256" key="5">
    <source>
        <dbReference type="ARBA" id="ARBA00022857"/>
    </source>
</evidence>
<evidence type="ECO:0000256" key="9">
    <source>
        <dbReference type="RuleBase" id="RU004474"/>
    </source>
</evidence>
<name>A0A517NQJ5_9BACT</name>
<evidence type="ECO:0000313" key="11">
    <source>
        <dbReference type="EMBL" id="QDT09398.1"/>
    </source>
</evidence>
<dbReference type="PROSITE" id="PS00075">
    <property type="entry name" value="DHFR_1"/>
    <property type="match status" value="1"/>
</dbReference>
<dbReference type="PANTHER" id="PTHR48069">
    <property type="entry name" value="DIHYDROFOLATE REDUCTASE"/>
    <property type="match status" value="1"/>
</dbReference>
<keyword evidence="6 8" id="KW-0560">Oxidoreductase</keyword>
<dbReference type="GO" id="GO:0046655">
    <property type="term" value="P:folic acid metabolic process"/>
    <property type="evidence" value="ECO:0007669"/>
    <property type="project" value="TreeGrafter"/>
</dbReference>
<dbReference type="GO" id="GO:0004146">
    <property type="term" value="F:dihydrofolate reductase activity"/>
    <property type="evidence" value="ECO:0007669"/>
    <property type="project" value="UniProtKB-EC"/>
</dbReference>
<comment type="similarity">
    <text evidence="2 8 9">Belongs to the dihydrofolate reductase family.</text>
</comment>
<dbReference type="GO" id="GO:0006730">
    <property type="term" value="P:one-carbon metabolic process"/>
    <property type="evidence" value="ECO:0007669"/>
    <property type="project" value="UniProtKB-KW"/>
</dbReference>
<evidence type="ECO:0000256" key="3">
    <source>
        <dbReference type="ARBA" id="ARBA00012856"/>
    </source>
</evidence>
<evidence type="ECO:0000313" key="12">
    <source>
        <dbReference type="Proteomes" id="UP000319817"/>
    </source>
</evidence>
<dbReference type="OrthoDB" id="9804315at2"/>
<dbReference type="PANTHER" id="PTHR48069:SF3">
    <property type="entry name" value="DIHYDROFOLATE REDUCTASE"/>
    <property type="match status" value="1"/>
</dbReference>
<dbReference type="Gene3D" id="3.40.430.10">
    <property type="entry name" value="Dihydrofolate Reductase, subunit A"/>
    <property type="match status" value="1"/>
</dbReference>
<dbReference type="InterPro" id="IPR024072">
    <property type="entry name" value="DHFR-like_dom_sf"/>
</dbReference>
<reference evidence="11 12" key="1">
    <citation type="submission" date="2019-02" db="EMBL/GenBank/DDBJ databases">
        <title>Deep-cultivation of Planctomycetes and their phenomic and genomic characterization uncovers novel biology.</title>
        <authorList>
            <person name="Wiegand S."/>
            <person name="Jogler M."/>
            <person name="Boedeker C."/>
            <person name="Pinto D."/>
            <person name="Vollmers J."/>
            <person name="Rivas-Marin E."/>
            <person name="Kohn T."/>
            <person name="Peeters S.H."/>
            <person name="Heuer A."/>
            <person name="Rast P."/>
            <person name="Oberbeckmann S."/>
            <person name="Bunk B."/>
            <person name="Jeske O."/>
            <person name="Meyerdierks A."/>
            <person name="Storesund J.E."/>
            <person name="Kallscheuer N."/>
            <person name="Luecker S."/>
            <person name="Lage O.M."/>
            <person name="Pohl T."/>
            <person name="Merkel B.J."/>
            <person name="Hornburger P."/>
            <person name="Mueller R.-W."/>
            <person name="Bruemmer F."/>
            <person name="Labrenz M."/>
            <person name="Spormann A.M."/>
            <person name="Op den Camp H."/>
            <person name="Overmann J."/>
            <person name="Amann R."/>
            <person name="Jetten M.S.M."/>
            <person name="Mascher T."/>
            <person name="Medema M.H."/>
            <person name="Devos D.P."/>
            <person name="Kaster A.-K."/>
            <person name="Ovreas L."/>
            <person name="Rohde M."/>
            <person name="Galperin M.Y."/>
            <person name="Jogler C."/>
        </authorList>
    </citation>
    <scope>NUCLEOTIDE SEQUENCE [LARGE SCALE GENOMIC DNA]</scope>
    <source>
        <strain evidence="11 12">K23_9</strain>
    </source>
</reference>
<dbReference type="SUPFAM" id="SSF53597">
    <property type="entry name" value="Dihydrofolate reductase-like"/>
    <property type="match status" value="1"/>
</dbReference>
<evidence type="ECO:0000256" key="4">
    <source>
        <dbReference type="ARBA" id="ARBA00022563"/>
    </source>
</evidence>
<dbReference type="EC" id="1.5.1.3" evidence="3 8"/>
<dbReference type="InterPro" id="IPR012259">
    <property type="entry name" value="DHFR"/>
</dbReference>
<organism evidence="11 12">
    <name type="scientific">Stieleria marina</name>
    <dbReference type="NCBI Taxonomy" id="1930275"/>
    <lineage>
        <taxon>Bacteria</taxon>
        <taxon>Pseudomonadati</taxon>
        <taxon>Planctomycetota</taxon>
        <taxon>Planctomycetia</taxon>
        <taxon>Pirellulales</taxon>
        <taxon>Pirellulaceae</taxon>
        <taxon>Stieleria</taxon>
    </lineage>
</organism>
<dbReference type="GO" id="GO:0046452">
    <property type="term" value="P:dihydrofolate metabolic process"/>
    <property type="evidence" value="ECO:0007669"/>
    <property type="project" value="TreeGrafter"/>
</dbReference>
<dbReference type="InterPro" id="IPR001796">
    <property type="entry name" value="DHFR_dom"/>
</dbReference>
<evidence type="ECO:0000256" key="8">
    <source>
        <dbReference type="PIRNR" id="PIRNR000194"/>
    </source>
</evidence>